<evidence type="ECO:0000259" key="1">
    <source>
        <dbReference type="Pfam" id="PF00646"/>
    </source>
</evidence>
<dbReference type="GO" id="GO:0000209">
    <property type="term" value="P:protein polyubiquitination"/>
    <property type="evidence" value="ECO:0000318"/>
    <property type="project" value="GO_Central"/>
</dbReference>
<dbReference type="PANTHER" id="PTHR14939">
    <property type="entry name" value="F-BOX ONLY PROTEIN 22"/>
    <property type="match status" value="1"/>
</dbReference>
<dbReference type="AlphaFoldDB" id="A0A251UVL3"/>
<keyword evidence="3" id="KW-1185">Reference proteome</keyword>
<dbReference type="Proteomes" id="UP000215914">
    <property type="component" value="Chromosome 4"/>
</dbReference>
<dbReference type="GO" id="GO:0032436">
    <property type="term" value="P:positive regulation of proteasomal ubiquitin-dependent protein catabolic process"/>
    <property type="evidence" value="ECO:0000318"/>
    <property type="project" value="GO_Central"/>
</dbReference>
<dbReference type="Pfam" id="PF00646">
    <property type="entry name" value="F-box"/>
    <property type="match status" value="1"/>
</dbReference>
<dbReference type="InterPro" id="IPR036047">
    <property type="entry name" value="F-box-like_dom_sf"/>
</dbReference>
<dbReference type="PANTHER" id="PTHR14939:SF5">
    <property type="entry name" value="F-BOX ONLY PROTEIN 22"/>
    <property type="match status" value="1"/>
</dbReference>
<evidence type="ECO:0000313" key="3">
    <source>
        <dbReference type="Proteomes" id="UP000215914"/>
    </source>
</evidence>
<name>A0A251UVL3_HELAN</name>
<protein>
    <submittedName>
        <fullName evidence="2">Putative F-box domain-containing protein</fullName>
    </submittedName>
</protein>
<feature type="domain" description="F-box" evidence="1">
    <location>
        <begin position="7"/>
        <end position="38"/>
    </location>
</feature>
<proteinExistence type="predicted"/>
<reference evidence="3" key="1">
    <citation type="journal article" date="2017" name="Nature">
        <title>The sunflower genome provides insights into oil metabolism, flowering and Asterid evolution.</title>
        <authorList>
            <person name="Badouin H."/>
            <person name="Gouzy J."/>
            <person name="Grassa C.J."/>
            <person name="Murat F."/>
            <person name="Staton S.E."/>
            <person name="Cottret L."/>
            <person name="Lelandais-Briere C."/>
            <person name="Owens G.L."/>
            <person name="Carrere S."/>
            <person name="Mayjonade B."/>
            <person name="Legrand L."/>
            <person name="Gill N."/>
            <person name="Kane N.C."/>
            <person name="Bowers J.E."/>
            <person name="Hubner S."/>
            <person name="Bellec A."/>
            <person name="Berard A."/>
            <person name="Berges H."/>
            <person name="Blanchet N."/>
            <person name="Boniface M.C."/>
            <person name="Brunel D."/>
            <person name="Catrice O."/>
            <person name="Chaidir N."/>
            <person name="Claudel C."/>
            <person name="Donnadieu C."/>
            <person name="Faraut T."/>
            <person name="Fievet G."/>
            <person name="Helmstetter N."/>
            <person name="King M."/>
            <person name="Knapp S.J."/>
            <person name="Lai Z."/>
            <person name="Le Paslier M.C."/>
            <person name="Lippi Y."/>
            <person name="Lorenzon L."/>
            <person name="Mandel J.R."/>
            <person name="Marage G."/>
            <person name="Marchand G."/>
            <person name="Marquand E."/>
            <person name="Bret-Mestries E."/>
            <person name="Morien E."/>
            <person name="Nambeesan S."/>
            <person name="Nguyen T."/>
            <person name="Pegot-Espagnet P."/>
            <person name="Pouilly N."/>
            <person name="Raftis F."/>
            <person name="Sallet E."/>
            <person name="Schiex T."/>
            <person name="Thomas J."/>
            <person name="Vandecasteele C."/>
            <person name="Vares D."/>
            <person name="Vear F."/>
            <person name="Vautrin S."/>
            <person name="Crespi M."/>
            <person name="Mangin B."/>
            <person name="Burke J.M."/>
            <person name="Salse J."/>
            <person name="Munos S."/>
            <person name="Vincourt P."/>
            <person name="Rieseberg L.H."/>
            <person name="Langlade N.B."/>
        </authorList>
    </citation>
    <scope>NUCLEOTIDE SEQUENCE [LARGE SCALE GENOMIC DNA]</scope>
    <source>
        <strain evidence="3">cv. SF193</strain>
    </source>
</reference>
<dbReference type="EMBL" id="CM007893">
    <property type="protein sequence ID" value="OTG27405.1"/>
    <property type="molecule type" value="Genomic_DNA"/>
</dbReference>
<dbReference type="InParanoid" id="A0A251UVL3"/>
<dbReference type="SUPFAM" id="SSF81383">
    <property type="entry name" value="F-box domain"/>
    <property type="match status" value="1"/>
</dbReference>
<sequence length="229" mass="26116">MTTTDHLGIDILQNILARLPSVDFASANCVSRLWKHVCGHILCRPKLSSACSFNCSLQVAVEDVVNKVLSEPIRPHFAIASVADINNTEYDYEEAHQLVCYLDFKTNTIFKLFHEKIAIYLERMEYFYSSTRFAKFIKFMNESQITTKLGPKVPLITNYAFGIIGRDAISDEFQEVYLTLWTKDISMGGIMLTVGFVPGMKVKLISLLHQLKVINLIFVEHIINLIIYL</sequence>
<dbReference type="InterPro" id="IPR001810">
    <property type="entry name" value="F-box_dom"/>
</dbReference>
<gene>
    <name evidence="2" type="ORF">HannXRQ_Chr04g0099651</name>
</gene>
<evidence type="ECO:0000313" key="2">
    <source>
        <dbReference type="EMBL" id="OTG27405.1"/>
    </source>
</evidence>
<organism evidence="2 3">
    <name type="scientific">Helianthus annuus</name>
    <name type="common">Common sunflower</name>
    <dbReference type="NCBI Taxonomy" id="4232"/>
    <lineage>
        <taxon>Eukaryota</taxon>
        <taxon>Viridiplantae</taxon>
        <taxon>Streptophyta</taxon>
        <taxon>Embryophyta</taxon>
        <taxon>Tracheophyta</taxon>
        <taxon>Spermatophyta</taxon>
        <taxon>Magnoliopsida</taxon>
        <taxon>eudicotyledons</taxon>
        <taxon>Gunneridae</taxon>
        <taxon>Pentapetalae</taxon>
        <taxon>asterids</taxon>
        <taxon>campanulids</taxon>
        <taxon>Asterales</taxon>
        <taxon>Asteraceae</taxon>
        <taxon>Asteroideae</taxon>
        <taxon>Heliantheae alliance</taxon>
        <taxon>Heliantheae</taxon>
        <taxon>Helianthus</taxon>
    </lineage>
</organism>
<accession>A0A251UVL3</accession>